<dbReference type="Proteomes" id="UP001237642">
    <property type="component" value="Unassembled WGS sequence"/>
</dbReference>
<dbReference type="EMBL" id="JAUIZM010000009">
    <property type="protein sequence ID" value="KAK1363628.1"/>
    <property type="molecule type" value="Genomic_DNA"/>
</dbReference>
<protein>
    <submittedName>
        <fullName evidence="2">Uncharacterized protein</fullName>
    </submittedName>
</protein>
<comment type="caution">
    <text evidence="2">The sequence shown here is derived from an EMBL/GenBank/DDBJ whole genome shotgun (WGS) entry which is preliminary data.</text>
</comment>
<feature type="compositionally biased region" description="Polar residues" evidence="1">
    <location>
        <begin position="1"/>
        <end position="10"/>
    </location>
</feature>
<reference evidence="2" key="1">
    <citation type="submission" date="2023-02" db="EMBL/GenBank/DDBJ databases">
        <title>Genome of toxic invasive species Heracleum sosnowskyi carries increased number of genes despite the absence of recent whole-genome duplications.</title>
        <authorList>
            <person name="Schelkunov M."/>
            <person name="Shtratnikova V."/>
            <person name="Makarenko M."/>
            <person name="Klepikova A."/>
            <person name="Omelchenko D."/>
            <person name="Novikova G."/>
            <person name="Obukhova E."/>
            <person name="Bogdanov V."/>
            <person name="Penin A."/>
            <person name="Logacheva M."/>
        </authorList>
    </citation>
    <scope>NUCLEOTIDE SEQUENCE</scope>
    <source>
        <strain evidence="2">Hsosn_3</strain>
        <tissue evidence="2">Leaf</tissue>
    </source>
</reference>
<feature type="compositionally biased region" description="Low complexity" evidence="1">
    <location>
        <begin position="56"/>
        <end position="72"/>
    </location>
</feature>
<proteinExistence type="predicted"/>
<name>A0AAD8HCA5_9APIA</name>
<evidence type="ECO:0000313" key="2">
    <source>
        <dbReference type="EMBL" id="KAK1363628.1"/>
    </source>
</evidence>
<accession>A0AAD8HCA5</accession>
<feature type="region of interest" description="Disordered" evidence="1">
    <location>
        <begin position="1"/>
        <end position="72"/>
    </location>
</feature>
<sequence length="131" mass="14414">MERFSSTSVRESFMGSKKPRGYNGNYYDTTGSSSGSSTPSRKNIKTVKLGDASKNPSPFKGSPSMSSSTTDQSSIWKKVKNGCYNMVHPKARKGSSATYSRSEFDNRVVMEIYKSMEMRKATISSSATPTF</sequence>
<feature type="compositionally biased region" description="Low complexity" evidence="1">
    <location>
        <begin position="29"/>
        <end position="40"/>
    </location>
</feature>
<reference evidence="2" key="2">
    <citation type="submission" date="2023-05" db="EMBL/GenBank/DDBJ databases">
        <authorList>
            <person name="Schelkunov M.I."/>
        </authorList>
    </citation>
    <scope>NUCLEOTIDE SEQUENCE</scope>
    <source>
        <strain evidence="2">Hsosn_3</strain>
        <tissue evidence="2">Leaf</tissue>
    </source>
</reference>
<organism evidence="2 3">
    <name type="scientific">Heracleum sosnowskyi</name>
    <dbReference type="NCBI Taxonomy" id="360622"/>
    <lineage>
        <taxon>Eukaryota</taxon>
        <taxon>Viridiplantae</taxon>
        <taxon>Streptophyta</taxon>
        <taxon>Embryophyta</taxon>
        <taxon>Tracheophyta</taxon>
        <taxon>Spermatophyta</taxon>
        <taxon>Magnoliopsida</taxon>
        <taxon>eudicotyledons</taxon>
        <taxon>Gunneridae</taxon>
        <taxon>Pentapetalae</taxon>
        <taxon>asterids</taxon>
        <taxon>campanulids</taxon>
        <taxon>Apiales</taxon>
        <taxon>Apiaceae</taxon>
        <taxon>Apioideae</taxon>
        <taxon>apioid superclade</taxon>
        <taxon>Tordylieae</taxon>
        <taxon>Tordyliinae</taxon>
        <taxon>Heracleum</taxon>
    </lineage>
</organism>
<evidence type="ECO:0000256" key="1">
    <source>
        <dbReference type="SAM" id="MobiDB-lite"/>
    </source>
</evidence>
<keyword evidence="3" id="KW-1185">Reference proteome</keyword>
<evidence type="ECO:0000313" key="3">
    <source>
        <dbReference type="Proteomes" id="UP001237642"/>
    </source>
</evidence>
<gene>
    <name evidence="2" type="ORF">POM88_039189</name>
</gene>
<dbReference type="AlphaFoldDB" id="A0AAD8HCA5"/>